<evidence type="ECO:0000313" key="1">
    <source>
        <dbReference type="EMBL" id="MDI6447432.1"/>
    </source>
</evidence>
<dbReference type="EMBL" id="JASCXX010000001">
    <property type="protein sequence ID" value="MDI6447432.1"/>
    <property type="molecule type" value="Genomic_DNA"/>
</dbReference>
<protein>
    <recommendedName>
        <fullName evidence="3">Trimethylamine corrinoid protein 2</fullName>
    </recommendedName>
</protein>
<accession>A0AAW6TSF5</accession>
<evidence type="ECO:0000313" key="2">
    <source>
        <dbReference type="Proteomes" id="UP001431776"/>
    </source>
</evidence>
<gene>
    <name evidence="1" type="ORF">QJ522_00120</name>
</gene>
<proteinExistence type="predicted"/>
<sequence>MATEQVFSWTDRLTAIAQEPLEFCEDFPRIAQRFEAWWHQAVVDRPVFMAEANTGPDRPITRRLELMHEPDAWFHEKILDIQQMHRVGEMLPRIRVDFGPVLLGVLLGGRREVRSDTSWTHAFIDDDWSNAPDWTIPDDHPDWRLLRELSQRVARDAAGRYLVCTPDLGAAADVLLNLRGSAQLCLDVVTRPDTVKAAVDAIYASWQKAFASLYATSLEHGAGLIHWLGLWSNRPYGVPACDFNALIGPDHFRELFLPEIAREAATAGRAVFHLDGPDAARHIETLLEVPEIQAIQFTPGAGSPSALAWLDMLRRIQGKGRSLLIFCPAEEVLTLAELLRPDGLAIFIEQSPAPVELDALFNQFKRRY</sequence>
<keyword evidence="2" id="KW-1185">Reference proteome</keyword>
<dbReference type="Gene3D" id="3.20.20.210">
    <property type="match status" value="1"/>
</dbReference>
<dbReference type="AlphaFoldDB" id="A0AAW6TSF5"/>
<evidence type="ECO:0008006" key="3">
    <source>
        <dbReference type="Google" id="ProtNLM"/>
    </source>
</evidence>
<comment type="caution">
    <text evidence="1">The sequence shown here is derived from an EMBL/GenBank/DDBJ whole genome shotgun (WGS) entry which is preliminary data.</text>
</comment>
<reference evidence="1" key="1">
    <citation type="submission" date="2023-05" db="EMBL/GenBank/DDBJ databases">
        <title>Anaerotaeda fermentans gen. nov., sp. nov., a novel anaerobic planctomycete of the new family within the order Sedimentisphaerales isolated from Taman Peninsula, Russia.</title>
        <authorList>
            <person name="Khomyakova M.A."/>
            <person name="Merkel A.Y."/>
            <person name="Slobodkin A.I."/>
        </authorList>
    </citation>
    <scope>NUCLEOTIDE SEQUENCE</scope>
    <source>
        <strain evidence="1">M17dextr</strain>
    </source>
</reference>
<dbReference type="RefSeq" id="WP_349242842.1">
    <property type="nucleotide sequence ID" value="NZ_JASCXX010000001.1"/>
</dbReference>
<name>A0AAW6TSF5_9BACT</name>
<organism evidence="1 2">
    <name type="scientific">Anaerobaca lacustris</name>
    <dbReference type="NCBI Taxonomy" id="3044600"/>
    <lineage>
        <taxon>Bacteria</taxon>
        <taxon>Pseudomonadati</taxon>
        <taxon>Planctomycetota</taxon>
        <taxon>Phycisphaerae</taxon>
        <taxon>Sedimentisphaerales</taxon>
        <taxon>Anaerobacaceae</taxon>
        <taxon>Anaerobaca</taxon>
    </lineage>
</organism>
<dbReference type="Proteomes" id="UP001431776">
    <property type="component" value="Unassembled WGS sequence"/>
</dbReference>
<dbReference type="InterPro" id="IPR038071">
    <property type="entry name" value="UROD/MetE-like_sf"/>
</dbReference>